<proteinExistence type="inferred from homology"/>
<comment type="similarity">
    <text evidence="2 8">Belongs to the bacterial ribosomal protein bS20 family.</text>
</comment>
<keyword evidence="6 8" id="KW-0687">Ribonucleoprotein</keyword>
<evidence type="ECO:0000256" key="4">
    <source>
        <dbReference type="ARBA" id="ARBA00022884"/>
    </source>
</evidence>
<dbReference type="GO" id="GO:0015935">
    <property type="term" value="C:small ribosomal subunit"/>
    <property type="evidence" value="ECO:0007669"/>
    <property type="project" value="TreeGrafter"/>
</dbReference>
<dbReference type="NCBIfam" id="TIGR00029">
    <property type="entry name" value="S20"/>
    <property type="match status" value="1"/>
</dbReference>
<keyword evidence="3 8" id="KW-0699">rRNA-binding</keyword>
<dbReference type="PANTHER" id="PTHR33398">
    <property type="entry name" value="30S RIBOSOMAL PROTEIN S20"/>
    <property type="match status" value="1"/>
</dbReference>
<dbReference type="GO" id="GO:0005829">
    <property type="term" value="C:cytosol"/>
    <property type="evidence" value="ECO:0007669"/>
    <property type="project" value="TreeGrafter"/>
</dbReference>
<reference evidence="10 11" key="1">
    <citation type="journal article" date="2014" name="Int. J. Syst. Evol. Microbiol.">
        <title>Listeria floridensis sp. nov., Listeria aquatica sp. nov., Listeria cornellensis sp. nov., Listeria riparia sp. nov. and Listeria grandensis sp. nov., from agricultural and natural environments.</title>
        <authorList>
            <person name="den Bakker H.C."/>
            <person name="Warchocki S."/>
            <person name="Wright E.M."/>
            <person name="Allred A.F."/>
            <person name="Ahlstrom C."/>
            <person name="Manuel C.S."/>
            <person name="Stasiewicz M.J."/>
            <person name="Burrell A."/>
            <person name="Roof S."/>
            <person name="Strawn L."/>
            <person name="Fortes E.D."/>
            <person name="Nightingale K.K."/>
            <person name="Kephart D."/>
            <person name="Wiedmann M."/>
        </authorList>
    </citation>
    <scope>NUCLEOTIDE SEQUENCE [LARGE SCALE GENOMIC DNA]</scope>
    <source>
        <strain evidence="10 11">FSL S10-1204</strain>
    </source>
</reference>
<dbReference type="InterPro" id="IPR036510">
    <property type="entry name" value="Ribosomal_bS20_sf"/>
</dbReference>
<dbReference type="GO" id="GO:0006412">
    <property type="term" value="P:translation"/>
    <property type="evidence" value="ECO:0007669"/>
    <property type="project" value="UniProtKB-UniRule"/>
</dbReference>
<evidence type="ECO:0000256" key="1">
    <source>
        <dbReference type="ARBA" id="ARBA00003134"/>
    </source>
</evidence>
<dbReference type="Proteomes" id="UP000019248">
    <property type="component" value="Unassembled WGS sequence"/>
</dbReference>
<dbReference type="GO" id="GO:0070181">
    <property type="term" value="F:small ribosomal subunit rRNA binding"/>
    <property type="evidence" value="ECO:0007669"/>
    <property type="project" value="TreeGrafter"/>
</dbReference>
<dbReference type="Gene3D" id="1.20.58.110">
    <property type="entry name" value="Ribosomal protein S20"/>
    <property type="match status" value="1"/>
</dbReference>
<dbReference type="OrthoDB" id="9808392at2"/>
<dbReference type="SUPFAM" id="SSF46992">
    <property type="entry name" value="Ribosomal protein S20"/>
    <property type="match status" value="1"/>
</dbReference>
<dbReference type="Pfam" id="PF01649">
    <property type="entry name" value="Ribosomal_S20p"/>
    <property type="match status" value="1"/>
</dbReference>
<dbReference type="GO" id="GO:0003735">
    <property type="term" value="F:structural constituent of ribosome"/>
    <property type="evidence" value="ECO:0007669"/>
    <property type="project" value="InterPro"/>
</dbReference>
<accession>W7D2W4</accession>
<organism evidence="10 11">
    <name type="scientific">Listeria riparia FSL S10-1204</name>
    <dbReference type="NCBI Taxonomy" id="1265816"/>
    <lineage>
        <taxon>Bacteria</taxon>
        <taxon>Bacillati</taxon>
        <taxon>Bacillota</taxon>
        <taxon>Bacilli</taxon>
        <taxon>Bacillales</taxon>
        <taxon>Listeriaceae</taxon>
        <taxon>Listeria</taxon>
    </lineage>
</organism>
<gene>
    <name evidence="8 10" type="primary">rpsT</name>
    <name evidence="10" type="ORF">PRIP_02508</name>
</gene>
<evidence type="ECO:0000256" key="5">
    <source>
        <dbReference type="ARBA" id="ARBA00022980"/>
    </source>
</evidence>
<name>W7D2W4_9LIST</name>
<protein>
    <recommendedName>
        <fullName evidence="7 8">Small ribosomal subunit protein bS20</fullName>
    </recommendedName>
</protein>
<evidence type="ECO:0000313" key="10">
    <source>
        <dbReference type="EMBL" id="EUJ46269.1"/>
    </source>
</evidence>
<evidence type="ECO:0000313" key="11">
    <source>
        <dbReference type="Proteomes" id="UP000019248"/>
    </source>
</evidence>
<keyword evidence="4 8" id="KW-0694">RNA-binding</keyword>
<comment type="function">
    <text evidence="1 8">Binds directly to 16S ribosomal RNA.</text>
</comment>
<evidence type="ECO:0000256" key="8">
    <source>
        <dbReference type="HAMAP-Rule" id="MF_00500"/>
    </source>
</evidence>
<evidence type="ECO:0000256" key="6">
    <source>
        <dbReference type="ARBA" id="ARBA00023274"/>
    </source>
</evidence>
<feature type="coiled-coil region" evidence="9">
    <location>
        <begin position="36"/>
        <end position="63"/>
    </location>
</feature>
<dbReference type="AlphaFoldDB" id="W7D2W4"/>
<keyword evidence="9" id="KW-0175">Coiled coil</keyword>
<sequence length="128" mass="14533">MPNIKSAIKRVKTTETRNSRNASQRTAMRTAVKKFEQAAENNADNAKELYVEASKKLDSAVNKGLLHKNNAARNKSRLAKKLAKIIRLNDHRNIAHCVVFFVLKKKRFLTFSSPLNLISKLLFNSLIL</sequence>
<evidence type="ECO:0000256" key="9">
    <source>
        <dbReference type="SAM" id="Coils"/>
    </source>
</evidence>
<evidence type="ECO:0000256" key="7">
    <source>
        <dbReference type="ARBA" id="ARBA00035136"/>
    </source>
</evidence>
<keyword evidence="11" id="KW-1185">Reference proteome</keyword>
<dbReference type="InterPro" id="IPR002583">
    <property type="entry name" value="Ribosomal_bS20"/>
</dbReference>
<dbReference type="PATRIC" id="fig|1265816.5.peg.498"/>
<dbReference type="FunFam" id="1.20.58.110:FF:000001">
    <property type="entry name" value="30S ribosomal protein S20"/>
    <property type="match status" value="1"/>
</dbReference>
<keyword evidence="5 8" id="KW-0689">Ribosomal protein</keyword>
<comment type="caution">
    <text evidence="10">The sequence shown here is derived from an EMBL/GenBank/DDBJ whole genome shotgun (WGS) entry which is preliminary data.</text>
</comment>
<dbReference type="PANTHER" id="PTHR33398:SF1">
    <property type="entry name" value="SMALL RIBOSOMAL SUBUNIT PROTEIN BS20C"/>
    <property type="match status" value="1"/>
</dbReference>
<dbReference type="HAMAP" id="MF_00500">
    <property type="entry name" value="Ribosomal_bS20"/>
    <property type="match status" value="1"/>
</dbReference>
<evidence type="ECO:0000256" key="3">
    <source>
        <dbReference type="ARBA" id="ARBA00022730"/>
    </source>
</evidence>
<evidence type="ECO:0000256" key="2">
    <source>
        <dbReference type="ARBA" id="ARBA00007634"/>
    </source>
</evidence>
<dbReference type="EMBL" id="AODL01000004">
    <property type="protein sequence ID" value="EUJ46269.1"/>
    <property type="molecule type" value="Genomic_DNA"/>
</dbReference>